<gene>
    <name evidence="2" type="ORF">SDC9_212040</name>
</gene>
<dbReference type="AlphaFoldDB" id="A0A645JND5"/>
<evidence type="ECO:0000313" key="2">
    <source>
        <dbReference type="EMBL" id="MPN64269.1"/>
    </source>
</evidence>
<dbReference type="EMBL" id="VSSQ01144896">
    <property type="protein sequence ID" value="MPN64269.1"/>
    <property type="molecule type" value="Genomic_DNA"/>
</dbReference>
<accession>A0A645JND5</accession>
<reference evidence="2" key="1">
    <citation type="submission" date="2019-08" db="EMBL/GenBank/DDBJ databases">
        <authorList>
            <person name="Kucharzyk K."/>
            <person name="Murdoch R.W."/>
            <person name="Higgins S."/>
            <person name="Loffler F."/>
        </authorList>
    </citation>
    <scope>NUCLEOTIDE SEQUENCE</scope>
</reference>
<sequence>MVEILIRVQIQITQIGDEKEQAQAKREQHFLAVLPVIAQVQNEQTQQRNGQYHLSRAVTVEGESSEGNGSENIVEFAAAIHKVTINKSRIKRDGQHGFKSGARMQEPGRRDAEQEHGQERLL</sequence>
<proteinExistence type="predicted"/>
<evidence type="ECO:0000256" key="1">
    <source>
        <dbReference type="SAM" id="MobiDB-lite"/>
    </source>
</evidence>
<name>A0A645JND5_9ZZZZ</name>
<protein>
    <submittedName>
        <fullName evidence="2">Uncharacterized protein</fullName>
    </submittedName>
</protein>
<organism evidence="2">
    <name type="scientific">bioreactor metagenome</name>
    <dbReference type="NCBI Taxonomy" id="1076179"/>
    <lineage>
        <taxon>unclassified sequences</taxon>
        <taxon>metagenomes</taxon>
        <taxon>ecological metagenomes</taxon>
    </lineage>
</organism>
<feature type="region of interest" description="Disordered" evidence="1">
    <location>
        <begin position="88"/>
        <end position="122"/>
    </location>
</feature>
<feature type="compositionally biased region" description="Basic and acidic residues" evidence="1">
    <location>
        <begin position="106"/>
        <end position="122"/>
    </location>
</feature>
<comment type="caution">
    <text evidence="2">The sequence shown here is derived from an EMBL/GenBank/DDBJ whole genome shotgun (WGS) entry which is preliminary data.</text>
</comment>